<dbReference type="Pfam" id="PF00528">
    <property type="entry name" value="BPD_transp_1"/>
    <property type="match status" value="1"/>
</dbReference>
<dbReference type="PANTHER" id="PTHR43005:SF1">
    <property type="entry name" value="SPERMIDINE_PUTRESCINE TRANSPORT SYSTEM PERMEASE PROTEIN"/>
    <property type="match status" value="1"/>
</dbReference>
<dbReference type="GO" id="GO:0005886">
    <property type="term" value="C:plasma membrane"/>
    <property type="evidence" value="ECO:0007669"/>
    <property type="project" value="UniProtKB-SubCell"/>
</dbReference>
<dbReference type="SUPFAM" id="SSF161098">
    <property type="entry name" value="MetI-like"/>
    <property type="match status" value="1"/>
</dbReference>
<keyword evidence="5 7" id="KW-1133">Transmembrane helix</keyword>
<feature type="domain" description="ABC transmembrane type-1" evidence="8">
    <location>
        <begin position="4"/>
        <end position="220"/>
    </location>
</feature>
<evidence type="ECO:0000256" key="5">
    <source>
        <dbReference type="ARBA" id="ARBA00022989"/>
    </source>
</evidence>
<keyword evidence="6 7" id="KW-0472">Membrane</keyword>
<accession>X1PTE1</accession>
<keyword evidence="4 7" id="KW-0812">Transmembrane</keyword>
<keyword evidence="2" id="KW-0813">Transport</keyword>
<evidence type="ECO:0000256" key="3">
    <source>
        <dbReference type="ARBA" id="ARBA00022475"/>
    </source>
</evidence>
<evidence type="ECO:0000256" key="6">
    <source>
        <dbReference type="ARBA" id="ARBA00023136"/>
    </source>
</evidence>
<protein>
    <recommendedName>
        <fullName evidence="8">ABC transmembrane type-1 domain-containing protein</fullName>
    </recommendedName>
</protein>
<feature type="non-terminal residue" evidence="9">
    <location>
        <position position="1"/>
    </location>
</feature>
<dbReference type="InterPro" id="IPR035906">
    <property type="entry name" value="MetI-like_sf"/>
</dbReference>
<sequence length="229" mass="25848">AHSLYITMVFTIVAVLVETILGMLIALLYSDDKISGIFVLRVLLVLPMIVIPIVVAMVFRHLIYEPKMGVLNYFFDLIRLPMLKSKWSCDTKTALLSLILIDIWERTPFPFLVFLAGIKSLPKEPHEAALIDGASPWQTFFYVTLPLLRHIIMVVIIFRVIGCIKAFDIFYGVTGGGPGLATENVSMYIYYQMFKYNRVGTASAATVITMLITFCFVFIIYKAILGKES</sequence>
<dbReference type="EMBL" id="BARV01028268">
    <property type="protein sequence ID" value="GAI45801.1"/>
    <property type="molecule type" value="Genomic_DNA"/>
</dbReference>
<proteinExistence type="predicted"/>
<gene>
    <name evidence="9" type="ORF">S06H3_45302</name>
</gene>
<feature type="transmembrane region" description="Helical" evidence="7">
    <location>
        <begin position="140"/>
        <end position="162"/>
    </location>
</feature>
<organism evidence="9">
    <name type="scientific">marine sediment metagenome</name>
    <dbReference type="NCBI Taxonomy" id="412755"/>
    <lineage>
        <taxon>unclassified sequences</taxon>
        <taxon>metagenomes</taxon>
        <taxon>ecological metagenomes</taxon>
    </lineage>
</organism>
<evidence type="ECO:0000256" key="1">
    <source>
        <dbReference type="ARBA" id="ARBA00004651"/>
    </source>
</evidence>
<feature type="transmembrane region" description="Helical" evidence="7">
    <location>
        <begin position="6"/>
        <end position="30"/>
    </location>
</feature>
<evidence type="ECO:0000259" key="8">
    <source>
        <dbReference type="PROSITE" id="PS50928"/>
    </source>
</evidence>
<dbReference type="GO" id="GO:0055085">
    <property type="term" value="P:transmembrane transport"/>
    <property type="evidence" value="ECO:0007669"/>
    <property type="project" value="InterPro"/>
</dbReference>
<evidence type="ECO:0000313" key="9">
    <source>
        <dbReference type="EMBL" id="GAI45801.1"/>
    </source>
</evidence>
<dbReference type="PROSITE" id="PS50928">
    <property type="entry name" value="ABC_TM1"/>
    <property type="match status" value="1"/>
</dbReference>
<name>X1PTE1_9ZZZZ</name>
<evidence type="ECO:0000256" key="2">
    <source>
        <dbReference type="ARBA" id="ARBA00022448"/>
    </source>
</evidence>
<reference evidence="9" key="1">
    <citation type="journal article" date="2014" name="Front. Microbiol.">
        <title>High frequency of phylogenetically diverse reductive dehalogenase-homologous genes in deep subseafloor sedimentary metagenomes.</title>
        <authorList>
            <person name="Kawai M."/>
            <person name="Futagami T."/>
            <person name="Toyoda A."/>
            <person name="Takaki Y."/>
            <person name="Nishi S."/>
            <person name="Hori S."/>
            <person name="Arai W."/>
            <person name="Tsubouchi T."/>
            <person name="Morono Y."/>
            <person name="Uchiyama I."/>
            <person name="Ito T."/>
            <person name="Fujiyama A."/>
            <person name="Inagaki F."/>
            <person name="Takami H."/>
        </authorList>
    </citation>
    <scope>NUCLEOTIDE SEQUENCE</scope>
    <source>
        <strain evidence="9">Expedition CK06-06</strain>
    </source>
</reference>
<evidence type="ECO:0000256" key="7">
    <source>
        <dbReference type="SAM" id="Phobius"/>
    </source>
</evidence>
<dbReference type="InterPro" id="IPR000515">
    <property type="entry name" value="MetI-like"/>
</dbReference>
<dbReference type="PANTHER" id="PTHR43005">
    <property type="entry name" value="BLR7065 PROTEIN"/>
    <property type="match status" value="1"/>
</dbReference>
<dbReference type="Gene3D" id="1.10.3720.10">
    <property type="entry name" value="MetI-like"/>
    <property type="match status" value="1"/>
</dbReference>
<feature type="transmembrane region" description="Helical" evidence="7">
    <location>
        <begin position="42"/>
        <end position="63"/>
    </location>
</feature>
<feature type="transmembrane region" description="Helical" evidence="7">
    <location>
        <begin position="169"/>
        <end position="191"/>
    </location>
</feature>
<keyword evidence="3" id="KW-1003">Cell membrane</keyword>
<dbReference type="CDD" id="cd06261">
    <property type="entry name" value="TM_PBP2"/>
    <property type="match status" value="1"/>
</dbReference>
<evidence type="ECO:0000256" key="4">
    <source>
        <dbReference type="ARBA" id="ARBA00022692"/>
    </source>
</evidence>
<dbReference type="AlphaFoldDB" id="X1PTE1"/>
<comment type="subcellular location">
    <subcellularLocation>
        <location evidence="1">Cell membrane</location>
        <topology evidence="1">Multi-pass membrane protein</topology>
    </subcellularLocation>
</comment>
<comment type="caution">
    <text evidence="9">The sequence shown here is derived from an EMBL/GenBank/DDBJ whole genome shotgun (WGS) entry which is preliminary data.</text>
</comment>
<feature type="transmembrane region" description="Helical" evidence="7">
    <location>
        <begin position="203"/>
        <end position="224"/>
    </location>
</feature>